<dbReference type="Proteomes" id="UP001229421">
    <property type="component" value="Unassembled WGS sequence"/>
</dbReference>
<evidence type="ECO:0000313" key="2">
    <source>
        <dbReference type="EMBL" id="KAK1413383.1"/>
    </source>
</evidence>
<protein>
    <submittedName>
        <fullName evidence="2">Uncharacterized protein</fullName>
    </submittedName>
</protein>
<proteinExistence type="predicted"/>
<evidence type="ECO:0000256" key="1">
    <source>
        <dbReference type="SAM" id="MobiDB-lite"/>
    </source>
</evidence>
<name>A0AAD8K0D4_TARER</name>
<feature type="compositionally biased region" description="Basic and acidic residues" evidence="1">
    <location>
        <begin position="86"/>
        <end position="96"/>
    </location>
</feature>
<feature type="compositionally biased region" description="Acidic residues" evidence="1">
    <location>
        <begin position="69"/>
        <end position="85"/>
    </location>
</feature>
<gene>
    <name evidence="2" type="ORF">QVD17_35155</name>
</gene>
<keyword evidence="3" id="KW-1185">Reference proteome</keyword>
<sequence length="96" mass="10939">MLVSLMNEHEKEISFEIVASKQASGCKNVTGLTKLTKFIKSQIGDMLKFVESLHSKPCVEEQRKNLEVELEEAEGQDDVEEQDDVEDHKHVEPNIK</sequence>
<reference evidence="2" key="1">
    <citation type="journal article" date="2023" name="bioRxiv">
        <title>Improved chromosome-level genome assembly for marigold (Tagetes erecta).</title>
        <authorList>
            <person name="Jiang F."/>
            <person name="Yuan L."/>
            <person name="Wang S."/>
            <person name="Wang H."/>
            <person name="Xu D."/>
            <person name="Wang A."/>
            <person name="Fan W."/>
        </authorList>
    </citation>
    <scope>NUCLEOTIDE SEQUENCE</scope>
    <source>
        <strain evidence="2">WSJ</strain>
        <tissue evidence="2">Leaf</tissue>
    </source>
</reference>
<accession>A0AAD8K0D4</accession>
<evidence type="ECO:0000313" key="3">
    <source>
        <dbReference type="Proteomes" id="UP001229421"/>
    </source>
</evidence>
<feature type="region of interest" description="Disordered" evidence="1">
    <location>
        <begin position="69"/>
        <end position="96"/>
    </location>
</feature>
<dbReference type="EMBL" id="JAUHHV010000009">
    <property type="protein sequence ID" value="KAK1413383.1"/>
    <property type="molecule type" value="Genomic_DNA"/>
</dbReference>
<comment type="caution">
    <text evidence="2">The sequence shown here is derived from an EMBL/GenBank/DDBJ whole genome shotgun (WGS) entry which is preliminary data.</text>
</comment>
<organism evidence="2 3">
    <name type="scientific">Tagetes erecta</name>
    <name type="common">African marigold</name>
    <dbReference type="NCBI Taxonomy" id="13708"/>
    <lineage>
        <taxon>Eukaryota</taxon>
        <taxon>Viridiplantae</taxon>
        <taxon>Streptophyta</taxon>
        <taxon>Embryophyta</taxon>
        <taxon>Tracheophyta</taxon>
        <taxon>Spermatophyta</taxon>
        <taxon>Magnoliopsida</taxon>
        <taxon>eudicotyledons</taxon>
        <taxon>Gunneridae</taxon>
        <taxon>Pentapetalae</taxon>
        <taxon>asterids</taxon>
        <taxon>campanulids</taxon>
        <taxon>Asterales</taxon>
        <taxon>Asteraceae</taxon>
        <taxon>Asteroideae</taxon>
        <taxon>Heliantheae alliance</taxon>
        <taxon>Tageteae</taxon>
        <taxon>Tagetes</taxon>
    </lineage>
</organism>
<dbReference type="AlphaFoldDB" id="A0AAD8K0D4"/>